<keyword evidence="3" id="KW-1185">Reference proteome</keyword>
<comment type="caution">
    <text evidence="2">The sequence shown here is derived from an EMBL/GenBank/DDBJ whole genome shotgun (WGS) entry which is preliminary data.</text>
</comment>
<feature type="domain" description="PIN" evidence="1">
    <location>
        <begin position="5"/>
        <end position="120"/>
    </location>
</feature>
<accession>A0ABU1JKT0</accession>
<dbReference type="InterPro" id="IPR052919">
    <property type="entry name" value="TA_system_RNase"/>
</dbReference>
<sequence length="136" mass="14896">MTSLLLDTHIFLWWIDQDPRLTSRTRDAIADPGARVVVSAVSVWEIGIKRDLGKLRFTRKPTQTILDNGFASLDITVDHAEAAPALPRLHADPFDRMLIAQAVVERLALVTADDQIRAYAGQVAGLSLFEAAPPPG</sequence>
<gene>
    <name evidence="2" type="ORF">E9232_001737</name>
</gene>
<dbReference type="Proteomes" id="UP001262410">
    <property type="component" value="Unassembled WGS sequence"/>
</dbReference>
<reference evidence="2 3" key="1">
    <citation type="submission" date="2023-07" db="EMBL/GenBank/DDBJ databases">
        <title>Sorghum-associated microbial communities from plants grown in Nebraska, USA.</title>
        <authorList>
            <person name="Schachtman D."/>
        </authorList>
    </citation>
    <scope>NUCLEOTIDE SEQUENCE [LARGE SCALE GENOMIC DNA]</scope>
    <source>
        <strain evidence="2 3">584</strain>
    </source>
</reference>
<evidence type="ECO:0000313" key="3">
    <source>
        <dbReference type="Proteomes" id="UP001262410"/>
    </source>
</evidence>
<dbReference type="Pfam" id="PF01850">
    <property type="entry name" value="PIN"/>
    <property type="match status" value="1"/>
</dbReference>
<protein>
    <submittedName>
        <fullName evidence="2">PIN domain nuclease of toxin-antitoxin system</fullName>
    </submittedName>
</protein>
<dbReference type="SUPFAM" id="SSF88723">
    <property type="entry name" value="PIN domain-like"/>
    <property type="match status" value="1"/>
</dbReference>
<dbReference type="RefSeq" id="WP_309793419.1">
    <property type="nucleotide sequence ID" value="NZ_JAVDPW010000003.1"/>
</dbReference>
<dbReference type="CDD" id="cd09872">
    <property type="entry name" value="PIN_Sll0205-like"/>
    <property type="match status" value="1"/>
</dbReference>
<dbReference type="PANTHER" id="PTHR36173:SF2">
    <property type="entry name" value="RIBONUCLEASE VAPC16"/>
    <property type="match status" value="1"/>
</dbReference>
<dbReference type="InterPro" id="IPR002716">
    <property type="entry name" value="PIN_dom"/>
</dbReference>
<proteinExistence type="predicted"/>
<evidence type="ECO:0000313" key="2">
    <source>
        <dbReference type="EMBL" id="MDR6289222.1"/>
    </source>
</evidence>
<dbReference type="Gene3D" id="3.40.50.1010">
    <property type="entry name" value="5'-nuclease"/>
    <property type="match status" value="1"/>
</dbReference>
<dbReference type="EMBL" id="JAVDPW010000003">
    <property type="protein sequence ID" value="MDR6289222.1"/>
    <property type="molecule type" value="Genomic_DNA"/>
</dbReference>
<dbReference type="InterPro" id="IPR029060">
    <property type="entry name" value="PIN-like_dom_sf"/>
</dbReference>
<dbReference type="PANTHER" id="PTHR36173">
    <property type="entry name" value="RIBONUCLEASE VAPC16-RELATED"/>
    <property type="match status" value="1"/>
</dbReference>
<organism evidence="2 3">
    <name type="scientific">Inquilinus ginsengisoli</name>
    <dbReference type="NCBI Taxonomy" id="363840"/>
    <lineage>
        <taxon>Bacteria</taxon>
        <taxon>Pseudomonadati</taxon>
        <taxon>Pseudomonadota</taxon>
        <taxon>Alphaproteobacteria</taxon>
        <taxon>Rhodospirillales</taxon>
        <taxon>Rhodospirillaceae</taxon>
        <taxon>Inquilinus</taxon>
    </lineage>
</organism>
<dbReference type="InterPro" id="IPR041705">
    <property type="entry name" value="PIN_Sll0205"/>
</dbReference>
<evidence type="ECO:0000259" key="1">
    <source>
        <dbReference type="Pfam" id="PF01850"/>
    </source>
</evidence>
<name>A0ABU1JKT0_9PROT</name>